<evidence type="ECO:0000313" key="1">
    <source>
        <dbReference type="EMBL" id="ORZ26533.1"/>
    </source>
</evidence>
<feature type="non-terminal residue" evidence="1">
    <location>
        <position position="50"/>
    </location>
</feature>
<comment type="caution">
    <text evidence="1">The sequence shown here is derived from an EMBL/GenBank/DDBJ whole genome shotgun (WGS) entry which is preliminary data.</text>
</comment>
<protein>
    <submittedName>
        <fullName evidence="1">Uncharacterized protein</fullName>
    </submittedName>
</protein>
<dbReference type="RefSeq" id="XP_021884298.1">
    <property type="nucleotide sequence ID" value="XM_022023305.1"/>
</dbReference>
<evidence type="ECO:0000313" key="2">
    <source>
        <dbReference type="Proteomes" id="UP000193648"/>
    </source>
</evidence>
<dbReference type="EMBL" id="MCFF01000007">
    <property type="protein sequence ID" value="ORZ26533.1"/>
    <property type="molecule type" value="Genomic_DNA"/>
</dbReference>
<proteinExistence type="predicted"/>
<keyword evidence="2" id="KW-1185">Reference proteome</keyword>
<accession>A0A1Y2GYH7</accession>
<dbReference type="InParanoid" id="A0A1Y2GYH7"/>
<dbReference type="AlphaFoldDB" id="A0A1Y2GYH7"/>
<organism evidence="1 2">
    <name type="scientific">Lobosporangium transversale</name>
    <dbReference type="NCBI Taxonomy" id="64571"/>
    <lineage>
        <taxon>Eukaryota</taxon>
        <taxon>Fungi</taxon>
        <taxon>Fungi incertae sedis</taxon>
        <taxon>Mucoromycota</taxon>
        <taxon>Mortierellomycotina</taxon>
        <taxon>Mortierellomycetes</taxon>
        <taxon>Mortierellales</taxon>
        <taxon>Mortierellaceae</taxon>
        <taxon>Lobosporangium</taxon>
    </lineage>
</organism>
<dbReference type="Proteomes" id="UP000193648">
    <property type="component" value="Unassembled WGS sequence"/>
</dbReference>
<reference evidence="1 2" key="1">
    <citation type="submission" date="2016-07" db="EMBL/GenBank/DDBJ databases">
        <title>Pervasive Adenine N6-methylation of Active Genes in Fungi.</title>
        <authorList>
            <consortium name="DOE Joint Genome Institute"/>
            <person name="Mondo S.J."/>
            <person name="Dannebaum R.O."/>
            <person name="Kuo R.C."/>
            <person name="Labutti K."/>
            <person name="Haridas S."/>
            <person name="Kuo A."/>
            <person name="Salamov A."/>
            <person name="Ahrendt S.R."/>
            <person name="Lipzen A."/>
            <person name="Sullivan W."/>
            <person name="Andreopoulos W.B."/>
            <person name="Clum A."/>
            <person name="Lindquist E."/>
            <person name="Daum C."/>
            <person name="Ramamoorthy G.K."/>
            <person name="Gryganskyi A."/>
            <person name="Culley D."/>
            <person name="Magnuson J.K."/>
            <person name="James T.Y."/>
            <person name="O'Malley M.A."/>
            <person name="Stajich J.E."/>
            <person name="Spatafora J.W."/>
            <person name="Visel A."/>
            <person name="Grigoriev I.V."/>
        </authorList>
    </citation>
    <scope>NUCLEOTIDE SEQUENCE [LARGE SCALE GENOMIC DNA]</scope>
    <source>
        <strain evidence="1 2">NRRL 3116</strain>
    </source>
</reference>
<dbReference type="OrthoDB" id="7344096at2759"/>
<name>A0A1Y2GYH7_9FUNG</name>
<gene>
    <name evidence="1" type="ORF">BCR41DRAFT_348456</name>
</gene>
<sequence>MTTTPVSTILDGSGAISAEEALVLLTEHWLELSDKKHRYGSNLKVKNTTL</sequence>
<dbReference type="GeneID" id="33565149"/>